<evidence type="ECO:0000313" key="2">
    <source>
        <dbReference type="EMBL" id="NMO20053.1"/>
    </source>
</evidence>
<comment type="caution">
    <text evidence="2">The sequence shown here is derived from an EMBL/GenBank/DDBJ whole genome shotgun (WGS) entry which is preliminary data.</text>
</comment>
<organism evidence="2 3">
    <name type="scientific">Pyxidicoccus fallax</name>
    <dbReference type="NCBI Taxonomy" id="394095"/>
    <lineage>
        <taxon>Bacteria</taxon>
        <taxon>Pseudomonadati</taxon>
        <taxon>Myxococcota</taxon>
        <taxon>Myxococcia</taxon>
        <taxon>Myxococcales</taxon>
        <taxon>Cystobacterineae</taxon>
        <taxon>Myxococcaceae</taxon>
        <taxon>Pyxidicoccus</taxon>
    </lineage>
</organism>
<dbReference type="Pfam" id="PF07963">
    <property type="entry name" value="N_methyl"/>
    <property type="match status" value="1"/>
</dbReference>
<dbReference type="PROSITE" id="PS00409">
    <property type="entry name" value="PROKAR_NTER_METHYL"/>
    <property type="match status" value="1"/>
</dbReference>
<keyword evidence="1" id="KW-0812">Transmembrane</keyword>
<dbReference type="AlphaFoldDB" id="A0A848LR65"/>
<keyword evidence="3" id="KW-1185">Reference proteome</keyword>
<evidence type="ECO:0000256" key="1">
    <source>
        <dbReference type="SAM" id="Phobius"/>
    </source>
</evidence>
<sequence>MSRQRTRQSRGITLIEVMVSIVILMMGITAALMVVRKTAQSNRRTLTALQAQLIAEQTLEDITAMGCSPTPPCGNLAAQDRRRYTVWQTAAGELRQTQPPEGVVAREYEVAVDVDSGAIPGSIESGSAGAPAVNRDLVSGVAGSTGNVANVRVSVSWVEAEARAGRQVVVLQTRVSP</sequence>
<gene>
    <name evidence="2" type="ORF">HG543_35095</name>
</gene>
<reference evidence="2 3" key="1">
    <citation type="submission" date="2020-04" db="EMBL/GenBank/DDBJ databases">
        <title>Draft genome of Pyxidicoccus fallax type strain.</title>
        <authorList>
            <person name="Whitworth D.E."/>
        </authorList>
    </citation>
    <scope>NUCLEOTIDE SEQUENCE [LARGE SCALE GENOMIC DNA]</scope>
    <source>
        <strain evidence="2 3">DSM 14698</strain>
    </source>
</reference>
<keyword evidence="1" id="KW-0472">Membrane</keyword>
<protein>
    <submittedName>
        <fullName evidence="2">Pilus assembly protein</fullName>
    </submittedName>
</protein>
<name>A0A848LR65_9BACT</name>
<feature type="transmembrane region" description="Helical" evidence="1">
    <location>
        <begin position="12"/>
        <end position="35"/>
    </location>
</feature>
<dbReference type="InterPro" id="IPR012902">
    <property type="entry name" value="N_methyl_site"/>
</dbReference>
<proteinExistence type="predicted"/>
<keyword evidence="1" id="KW-1133">Transmembrane helix</keyword>
<dbReference type="Proteomes" id="UP000518300">
    <property type="component" value="Unassembled WGS sequence"/>
</dbReference>
<evidence type="ECO:0000313" key="3">
    <source>
        <dbReference type="Proteomes" id="UP000518300"/>
    </source>
</evidence>
<dbReference type="EMBL" id="JABBJJ010000221">
    <property type="protein sequence ID" value="NMO20053.1"/>
    <property type="molecule type" value="Genomic_DNA"/>
</dbReference>
<dbReference type="RefSeq" id="WP_169349283.1">
    <property type="nucleotide sequence ID" value="NZ_JABBJJ010000221.1"/>
</dbReference>
<accession>A0A848LR65</accession>